<dbReference type="GO" id="GO:0008483">
    <property type="term" value="F:transaminase activity"/>
    <property type="evidence" value="ECO:0007669"/>
    <property type="project" value="UniProtKB-KW"/>
</dbReference>
<evidence type="ECO:0000313" key="2">
    <source>
        <dbReference type="Proteomes" id="UP001519921"/>
    </source>
</evidence>
<dbReference type="EMBL" id="JAHXPT010000003">
    <property type="protein sequence ID" value="MBW6409469.1"/>
    <property type="molecule type" value="Genomic_DNA"/>
</dbReference>
<name>A0ABS7ALD8_9CLOT</name>
<dbReference type="InterPro" id="IPR015422">
    <property type="entry name" value="PyrdxlP-dep_Trfase_small"/>
</dbReference>
<keyword evidence="1" id="KW-0808">Transferase</keyword>
<organism evidence="1 2">
    <name type="scientific">Clostridium weizhouense</name>
    <dbReference type="NCBI Taxonomy" id="2859781"/>
    <lineage>
        <taxon>Bacteria</taxon>
        <taxon>Bacillati</taxon>
        <taxon>Bacillota</taxon>
        <taxon>Clostridia</taxon>
        <taxon>Eubacteriales</taxon>
        <taxon>Clostridiaceae</taxon>
        <taxon>Clostridium</taxon>
    </lineage>
</organism>
<sequence>MDEFNMPIGGEFWFENKLQDKNIYNDISNIGVLLNGGKSAIEFILNDINFKENEILALPSYLCPTIIEVVENIGIKYEFYEINQKLELKIETLKNLIAKFNVKVVFFIDYFGFYQKENVRSFLKSLKSQKIILIEDAVQSFWIKRQQRFIGNYIFNSYRKFLPIDGSIVLCNKNIELESVEDDYFNIVEQAREKKRKFISEGTGEERDFLKLFDRAHREYYKRKKVYRINQKYKEFLNHIPVEALIKKRKENYKYLFSNLKNISDIEFIYDDEDLNNSIPLAFPIFLINRDYVRKELMKNNIYAPIHWDLREEKWIKNFEASLNISKNILSLPIDWRYGIENMDYLVRTLKTILR</sequence>
<comment type="caution">
    <text evidence="1">The sequence shown here is derived from an EMBL/GenBank/DDBJ whole genome shotgun (WGS) entry which is preliminary data.</text>
</comment>
<dbReference type="PANTHER" id="PTHR30244">
    <property type="entry name" value="TRANSAMINASE"/>
    <property type="match status" value="1"/>
</dbReference>
<dbReference type="Gene3D" id="3.40.640.10">
    <property type="entry name" value="Type I PLP-dependent aspartate aminotransferase-like (Major domain)"/>
    <property type="match status" value="1"/>
</dbReference>
<dbReference type="RefSeq" id="WP_219778528.1">
    <property type="nucleotide sequence ID" value="NZ_JAHXPT010000003.1"/>
</dbReference>
<keyword evidence="2" id="KW-1185">Reference proteome</keyword>
<dbReference type="Gene3D" id="3.90.1150.10">
    <property type="entry name" value="Aspartate Aminotransferase, domain 1"/>
    <property type="match status" value="1"/>
</dbReference>
<reference evidence="1 2" key="1">
    <citation type="submission" date="2021-07" db="EMBL/GenBank/DDBJ databases">
        <title>Clostridium weizhouense sp. nov., an anaerobic bacterium isolated from activated sludge of Petroleum wastewater.</title>
        <authorList>
            <person name="Li Q."/>
        </authorList>
    </citation>
    <scope>NUCLEOTIDE SEQUENCE [LARGE SCALE GENOMIC DNA]</scope>
    <source>
        <strain evidence="1 2">YB-6</strain>
    </source>
</reference>
<proteinExistence type="predicted"/>
<evidence type="ECO:0000313" key="1">
    <source>
        <dbReference type="EMBL" id="MBW6409469.1"/>
    </source>
</evidence>
<protein>
    <submittedName>
        <fullName evidence="1">DegT/DnrJ/EryC1/StrS aminotransferase family protein</fullName>
    </submittedName>
</protein>
<gene>
    <name evidence="1" type="ORF">KYD98_05145</name>
</gene>
<dbReference type="SUPFAM" id="SSF53383">
    <property type="entry name" value="PLP-dependent transferases"/>
    <property type="match status" value="1"/>
</dbReference>
<keyword evidence="1" id="KW-0032">Aminotransferase</keyword>
<accession>A0ABS7ALD8</accession>
<dbReference type="InterPro" id="IPR000653">
    <property type="entry name" value="DegT/StrS_aminotransferase"/>
</dbReference>
<dbReference type="Proteomes" id="UP001519921">
    <property type="component" value="Unassembled WGS sequence"/>
</dbReference>
<dbReference type="InterPro" id="IPR015424">
    <property type="entry name" value="PyrdxlP-dep_Trfase"/>
</dbReference>
<dbReference type="PANTHER" id="PTHR30244:SF42">
    <property type="entry name" value="UDP-2-ACETAMIDO-2-DEOXY-3-OXO-D-GLUCURONATE AMINOTRANSFERASE"/>
    <property type="match status" value="1"/>
</dbReference>
<dbReference type="InterPro" id="IPR015421">
    <property type="entry name" value="PyrdxlP-dep_Trfase_major"/>
</dbReference>